<dbReference type="Pfam" id="PF04024">
    <property type="entry name" value="PspC"/>
    <property type="match status" value="1"/>
</dbReference>
<gene>
    <name evidence="8" type="primary">pspC</name>
    <name evidence="8" type="ORF">GCM10023095_00600</name>
</gene>
<keyword evidence="5 6" id="KW-0472">Membrane</keyword>
<reference evidence="9" key="1">
    <citation type="journal article" date="2019" name="Int. J. Syst. Evol. Microbiol.">
        <title>The Global Catalogue of Microorganisms (GCM) 10K type strain sequencing project: providing services to taxonomists for standard genome sequencing and annotation.</title>
        <authorList>
            <consortium name="The Broad Institute Genomics Platform"/>
            <consortium name="The Broad Institute Genome Sequencing Center for Infectious Disease"/>
            <person name="Wu L."/>
            <person name="Ma J."/>
        </authorList>
    </citation>
    <scope>NUCLEOTIDE SEQUENCE [LARGE SCALE GENOMIC DNA]</scope>
    <source>
        <strain evidence="9">JCM 32226</strain>
    </source>
</reference>
<dbReference type="InterPro" id="IPR052027">
    <property type="entry name" value="PspC"/>
</dbReference>
<evidence type="ECO:0000256" key="1">
    <source>
        <dbReference type="ARBA" id="ARBA00004162"/>
    </source>
</evidence>
<keyword evidence="2" id="KW-1003">Cell membrane</keyword>
<name>A0ABP8PUU0_9GAMM</name>
<feature type="domain" description="Phage shock protein PspC N-terminal" evidence="7">
    <location>
        <begin position="4"/>
        <end position="59"/>
    </location>
</feature>
<evidence type="ECO:0000256" key="4">
    <source>
        <dbReference type="ARBA" id="ARBA00022989"/>
    </source>
</evidence>
<dbReference type="PANTHER" id="PTHR33885">
    <property type="entry name" value="PHAGE SHOCK PROTEIN C"/>
    <property type="match status" value="1"/>
</dbReference>
<evidence type="ECO:0000256" key="2">
    <source>
        <dbReference type="ARBA" id="ARBA00022475"/>
    </source>
</evidence>
<feature type="transmembrane region" description="Helical" evidence="6">
    <location>
        <begin position="33"/>
        <end position="58"/>
    </location>
</feature>
<evidence type="ECO:0000256" key="5">
    <source>
        <dbReference type="ARBA" id="ARBA00023136"/>
    </source>
</evidence>
<evidence type="ECO:0000256" key="6">
    <source>
        <dbReference type="SAM" id="Phobius"/>
    </source>
</evidence>
<sequence>MSNWYRDTRHGALGGVCAGLAHRLGMEIWLVRLLVVLAALFGLGGILVLLYLAAWLFLDPMPPVATAGPMGGTSSVSSVSQRFDELDKRLQRLEKWVTSSQYRVSRDIKRSR</sequence>
<keyword evidence="4 6" id="KW-1133">Transmembrane helix</keyword>
<proteinExistence type="predicted"/>
<keyword evidence="3 6" id="KW-0812">Transmembrane</keyword>
<evidence type="ECO:0000313" key="9">
    <source>
        <dbReference type="Proteomes" id="UP001501321"/>
    </source>
</evidence>
<protein>
    <submittedName>
        <fullName evidence="8">Envelope stress response membrane protein PspC</fullName>
    </submittedName>
</protein>
<keyword evidence="9" id="KW-1185">Reference proteome</keyword>
<dbReference type="EMBL" id="BAABFC010000001">
    <property type="protein sequence ID" value="GAA4492310.1"/>
    <property type="molecule type" value="Genomic_DNA"/>
</dbReference>
<dbReference type="PANTHER" id="PTHR33885:SF3">
    <property type="entry name" value="PHAGE SHOCK PROTEIN C"/>
    <property type="match status" value="1"/>
</dbReference>
<comment type="caution">
    <text evidence="8">The sequence shown here is derived from an EMBL/GenBank/DDBJ whole genome shotgun (WGS) entry which is preliminary data.</text>
</comment>
<evidence type="ECO:0000259" key="7">
    <source>
        <dbReference type="Pfam" id="PF04024"/>
    </source>
</evidence>
<dbReference type="RefSeq" id="WP_345008896.1">
    <property type="nucleotide sequence ID" value="NZ_BAABFC010000001.1"/>
</dbReference>
<evidence type="ECO:0000313" key="8">
    <source>
        <dbReference type="EMBL" id="GAA4492310.1"/>
    </source>
</evidence>
<dbReference type="Proteomes" id="UP001501321">
    <property type="component" value="Unassembled WGS sequence"/>
</dbReference>
<comment type="subcellular location">
    <subcellularLocation>
        <location evidence="1">Cell membrane</location>
        <topology evidence="1">Single-pass membrane protein</topology>
    </subcellularLocation>
</comment>
<evidence type="ECO:0000256" key="3">
    <source>
        <dbReference type="ARBA" id="ARBA00022692"/>
    </source>
</evidence>
<organism evidence="8 9">
    <name type="scientific">Pseudaeromonas paramecii</name>
    <dbReference type="NCBI Taxonomy" id="2138166"/>
    <lineage>
        <taxon>Bacteria</taxon>
        <taxon>Pseudomonadati</taxon>
        <taxon>Pseudomonadota</taxon>
        <taxon>Gammaproteobacteria</taxon>
        <taxon>Aeromonadales</taxon>
        <taxon>Aeromonadaceae</taxon>
        <taxon>Pseudaeromonas</taxon>
    </lineage>
</organism>
<dbReference type="InterPro" id="IPR007168">
    <property type="entry name" value="Phageshock_PspC_N"/>
</dbReference>
<accession>A0ABP8PUU0</accession>